<feature type="transmembrane region" description="Helical" evidence="1">
    <location>
        <begin position="115"/>
        <end position="132"/>
    </location>
</feature>
<accession>A0AAN5D3A8</accession>
<organism evidence="2 3">
    <name type="scientific">Pristionchus mayeri</name>
    <dbReference type="NCBI Taxonomy" id="1317129"/>
    <lineage>
        <taxon>Eukaryota</taxon>
        <taxon>Metazoa</taxon>
        <taxon>Ecdysozoa</taxon>
        <taxon>Nematoda</taxon>
        <taxon>Chromadorea</taxon>
        <taxon>Rhabditida</taxon>
        <taxon>Rhabditina</taxon>
        <taxon>Diplogasteromorpha</taxon>
        <taxon>Diplogasteroidea</taxon>
        <taxon>Neodiplogasteridae</taxon>
        <taxon>Pristionchus</taxon>
    </lineage>
</organism>
<dbReference type="GO" id="GO:0022857">
    <property type="term" value="F:transmembrane transporter activity"/>
    <property type="evidence" value="ECO:0007669"/>
    <property type="project" value="InterPro"/>
</dbReference>
<dbReference type="Proteomes" id="UP001328107">
    <property type="component" value="Unassembled WGS sequence"/>
</dbReference>
<protein>
    <recommendedName>
        <fullName evidence="4">Membrane transporter</fullName>
    </recommendedName>
</protein>
<dbReference type="PANTHER" id="PTHR45757">
    <property type="entry name" value="PROTEIN CBG23364-RELATED"/>
    <property type="match status" value="1"/>
</dbReference>
<dbReference type="AlphaFoldDB" id="A0AAN5D3A8"/>
<dbReference type="GO" id="GO:0016020">
    <property type="term" value="C:membrane"/>
    <property type="evidence" value="ECO:0007669"/>
    <property type="project" value="TreeGrafter"/>
</dbReference>
<keyword evidence="1" id="KW-1133">Transmembrane helix</keyword>
<proteinExistence type="predicted"/>
<dbReference type="EMBL" id="BTRK01000005">
    <property type="protein sequence ID" value="GMR55601.1"/>
    <property type="molecule type" value="Genomic_DNA"/>
</dbReference>
<gene>
    <name evidence="2" type="ORF">PMAYCL1PPCAC_25796</name>
</gene>
<feature type="transmembrane region" description="Helical" evidence="1">
    <location>
        <begin position="53"/>
        <end position="72"/>
    </location>
</feature>
<keyword evidence="1" id="KW-0472">Membrane</keyword>
<dbReference type="Gene3D" id="1.20.1250.20">
    <property type="entry name" value="MFS general substrate transporter like domains"/>
    <property type="match status" value="2"/>
</dbReference>
<sequence>TIFQVIGLITAEWAALGEHGLFLAFLTGCKQLSNIFTMPVSGTICSTSLGWPWVFYVHAIVSTVLFALWLLIYRNSPEQHGLVSEQEMERIRRGKADKKGREPVPYRRILTDYRIWTAWLSAFANLLYVQLISQYEPIYFKDYLQYNIFSSGFLSAVPIIAQFCAKLFAGISSDYLTCLTHTVNVKIYNTLGLIVSG</sequence>
<dbReference type="Pfam" id="PF07690">
    <property type="entry name" value="MFS_1"/>
    <property type="match status" value="1"/>
</dbReference>
<dbReference type="PANTHER" id="PTHR45757:SF3">
    <property type="entry name" value="MFS DOMAIN-CONTAINING PROTEIN"/>
    <property type="match status" value="1"/>
</dbReference>
<dbReference type="InterPro" id="IPR011701">
    <property type="entry name" value="MFS"/>
</dbReference>
<keyword evidence="1" id="KW-0812">Transmembrane</keyword>
<dbReference type="SUPFAM" id="SSF103473">
    <property type="entry name" value="MFS general substrate transporter"/>
    <property type="match status" value="1"/>
</dbReference>
<evidence type="ECO:0000256" key="1">
    <source>
        <dbReference type="SAM" id="Phobius"/>
    </source>
</evidence>
<evidence type="ECO:0000313" key="3">
    <source>
        <dbReference type="Proteomes" id="UP001328107"/>
    </source>
</evidence>
<reference evidence="3" key="1">
    <citation type="submission" date="2022-10" db="EMBL/GenBank/DDBJ databases">
        <title>Genome assembly of Pristionchus species.</title>
        <authorList>
            <person name="Yoshida K."/>
            <person name="Sommer R.J."/>
        </authorList>
    </citation>
    <scope>NUCLEOTIDE SEQUENCE [LARGE SCALE GENOMIC DNA]</scope>
    <source>
        <strain evidence="3">RS5460</strain>
    </source>
</reference>
<keyword evidence="3" id="KW-1185">Reference proteome</keyword>
<feature type="non-terminal residue" evidence="2">
    <location>
        <position position="197"/>
    </location>
</feature>
<evidence type="ECO:0008006" key="4">
    <source>
        <dbReference type="Google" id="ProtNLM"/>
    </source>
</evidence>
<evidence type="ECO:0000313" key="2">
    <source>
        <dbReference type="EMBL" id="GMR55601.1"/>
    </source>
</evidence>
<feature type="non-terminal residue" evidence="2">
    <location>
        <position position="1"/>
    </location>
</feature>
<feature type="transmembrane region" description="Helical" evidence="1">
    <location>
        <begin position="144"/>
        <end position="165"/>
    </location>
</feature>
<name>A0AAN5D3A8_9BILA</name>
<dbReference type="InterPro" id="IPR036259">
    <property type="entry name" value="MFS_trans_sf"/>
</dbReference>
<comment type="caution">
    <text evidence="2">The sequence shown here is derived from an EMBL/GenBank/DDBJ whole genome shotgun (WGS) entry which is preliminary data.</text>
</comment>